<keyword evidence="4" id="KW-0378">Hydrolase</keyword>
<dbReference type="Gene3D" id="3.90.1680.10">
    <property type="entry name" value="SOS response associated peptidase-like"/>
    <property type="match status" value="1"/>
</dbReference>
<evidence type="ECO:0000313" key="10">
    <source>
        <dbReference type="Proteomes" id="UP000182829"/>
    </source>
</evidence>
<dbReference type="PANTHER" id="PTHR13604">
    <property type="entry name" value="DC12-RELATED"/>
    <property type="match status" value="1"/>
</dbReference>
<evidence type="ECO:0000256" key="2">
    <source>
        <dbReference type="ARBA" id="ARBA00022670"/>
    </source>
</evidence>
<evidence type="ECO:0000256" key="4">
    <source>
        <dbReference type="ARBA" id="ARBA00022801"/>
    </source>
</evidence>
<dbReference type="Pfam" id="PF02586">
    <property type="entry name" value="SRAP"/>
    <property type="match status" value="1"/>
</dbReference>
<keyword evidence="6" id="KW-0238">DNA-binding</keyword>
<organism evidence="9 10">
    <name type="scientific">Natronobacterium gregoryi</name>
    <dbReference type="NCBI Taxonomy" id="44930"/>
    <lineage>
        <taxon>Archaea</taxon>
        <taxon>Methanobacteriati</taxon>
        <taxon>Methanobacteriota</taxon>
        <taxon>Stenosarchaea group</taxon>
        <taxon>Halobacteria</taxon>
        <taxon>Halobacteriales</taxon>
        <taxon>Natrialbaceae</taxon>
        <taxon>Natronobacterium</taxon>
    </lineage>
</organism>
<evidence type="ECO:0000256" key="6">
    <source>
        <dbReference type="ARBA" id="ARBA00023125"/>
    </source>
</evidence>
<dbReference type="GO" id="GO:0106300">
    <property type="term" value="P:protein-DNA covalent cross-linking repair"/>
    <property type="evidence" value="ECO:0007669"/>
    <property type="project" value="InterPro"/>
</dbReference>
<dbReference type="GO" id="GO:0003697">
    <property type="term" value="F:single-stranded DNA binding"/>
    <property type="evidence" value="ECO:0007669"/>
    <property type="project" value="InterPro"/>
</dbReference>
<evidence type="ECO:0000256" key="1">
    <source>
        <dbReference type="ARBA" id="ARBA00008136"/>
    </source>
</evidence>
<dbReference type="RefSeq" id="WP_005579437.1">
    <property type="nucleotide sequence ID" value="NZ_FORO01000016.1"/>
</dbReference>
<dbReference type="AlphaFoldDB" id="A0A1I3P3H5"/>
<dbReference type="OrthoDB" id="109020at2157"/>
<protein>
    <submittedName>
        <fullName evidence="9">Putative SOS response-associated peptidase YedK</fullName>
    </submittedName>
</protein>
<keyword evidence="5" id="KW-0190">Covalent protein-DNA linkage</keyword>
<evidence type="ECO:0000256" key="5">
    <source>
        <dbReference type="ARBA" id="ARBA00023124"/>
    </source>
</evidence>
<evidence type="ECO:0000256" key="7">
    <source>
        <dbReference type="ARBA" id="ARBA00023239"/>
    </source>
</evidence>
<dbReference type="GO" id="GO:0006508">
    <property type="term" value="P:proteolysis"/>
    <property type="evidence" value="ECO:0007669"/>
    <property type="project" value="UniProtKB-KW"/>
</dbReference>
<dbReference type="InterPro" id="IPR036590">
    <property type="entry name" value="SRAP-like"/>
</dbReference>
<sequence>MCGRYTLTIESDDLEDRFDVTLEEAFAPRYNAAPGQGLPVITDAEPDTVQRFEWGLVPSWADDDTGGSINARAETIDEKPSFREAYESRRCLVPADGFYEWVETENGKQPYRVSFEDDRPFAMAGLWERWEPDEETTQTGLEAFGGGSADAERDDGPLETFTIVTTEPNDLVGGLHHRMAVILEPGTEQEWLTGDDPKALLESYPADEMRADPVSTAVNDPSTDEPSLLEPVDS</sequence>
<name>A0A1I3P3H5_9EURY</name>
<evidence type="ECO:0000256" key="8">
    <source>
        <dbReference type="SAM" id="MobiDB-lite"/>
    </source>
</evidence>
<feature type="compositionally biased region" description="Polar residues" evidence="8">
    <location>
        <begin position="216"/>
        <end position="225"/>
    </location>
</feature>
<feature type="region of interest" description="Disordered" evidence="8">
    <location>
        <begin position="188"/>
        <end position="234"/>
    </location>
</feature>
<keyword evidence="7" id="KW-0456">Lyase</keyword>
<evidence type="ECO:0000256" key="3">
    <source>
        <dbReference type="ARBA" id="ARBA00022763"/>
    </source>
</evidence>
<dbReference type="GO" id="GO:0008233">
    <property type="term" value="F:peptidase activity"/>
    <property type="evidence" value="ECO:0007669"/>
    <property type="project" value="UniProtKB-KW"/>
</dbReference>
<accession>A0A1I3P3H5</accession>
<dbReference type="SUPFAM" id="SSF143081">
    <property type="entry name" value="BB1717-like"/>
    <property type="match status" value="1"/>
</dbReference>
<dbReference type="InterPro" id="IPR003738">
    <property type="entry name" value="SRAP"/>
</dbReference>
<dbReference type="GO" id="GO:0016829">
    <property type="term" value="F:lyase activity"/>
    <property type="evidence" value="ECO:0007669"/>
    <property type="project" value="UniProtKB-KW"/>
</dbReference>
<gene>
    <name evidence="9" type="ORF">SAMN05443661_1167</name>
</gene>
<dbReference type="EMBL" id="FORO01000016">
    <property type="protein sequence ID" value="SFJ16093.1"/>
    <property type="molecule type" value="Genomic_DNA"/>
</dbReference>
<comment type="similarity">
    <text evidence="1">Belongs to the SOS response-associated peptidase family.</text>
</comment>
<keyword evidence="2" id="KW-0645">Protease</keyword>
<dbReference type="GeneID" id="14208200"/>
<dbReference type="PANTHER" id="PTHR13604:SF0">
    <property type="entry name" value="ABASIC SITE PROCESSING PROTEIN HMCES"/>
    <property type="match status" value="1"/>
</dbReference>
<dbReference type="Proteomes" id="UP000182829">
    <property type="component" value="Unassembled WGS sequence"/>
</dbReference>
<reference evidence="9 10" key="1">
    <citation type="submission" date="2016-10" db="EMBL/GenBank/DDBJ databases">
        <authorList>
            <person name="de Groot N.N."/>
        </authorList>
    </citation>
    <scope>NUCLEOTIDE SEQUENCE [LARGE SCALE GENOMIC DNA]</scope>
    <source>
        <strain evidence="9 10">SP2</strain>
    </source>
</reference>
<evidence type="ECO:0000313" key="9">
    <source>
        <dbReference type="EMBL" id="SFJ16093.1"/>
    </source>
</evidence>
<dbReference type="OMA" id="LWSVWKP"/>
<proteinExistence type="inferred from homology"/>
<keyword evidence="3" id="KW-0227">DNA damage</keyword>